<feature type="domain" description="Arginosuccinate synthase-like N-terminal" evidence="9">
    <location>
        <begin position="3"/>
        <end position="164"/>
    </location>
</feature>
<dbReference type="CDD" id="cd01999">
    <property type="entry name" value="ASS"/>
    <property type="match status" value="1"/>
</dbReference>
<reference evidence="11 12" key="1">
    <citation type="submission" date="2018-08" db="EMBL/GenBank/DDBJ databases">
        <title>Draft genome sequence of Psychrilyobacter sp. strain SD5 isolated from Black Sea water.</title>
        <authorList>
            <person name="Yadav S."/>
            <person name="Villanueva L."/>
            <person name="Damste J.S.S."/>
        </authorList>
    </citation>
    <scope>NUCLEOTIDE SEQUENCE [LARGE SCALE GENOMIC DNA]</scope>
    <source>
        <strain evidence="11 12">SD5</strain>
    </source>
</reference>
<dbReference type="PANTHER" id="PTHR11587">
    <property type="entry name" value="ARGININOSUCCINATE SYNTHASE"/>
    <property type="match status" value="1"/>
</dbReference>
<dbReference type="Pfam" id="PF00764">
    <property type="entry name" value="Arginosuc_synth"/>
    <property type="match status" value="1"/>
</dbReference>
<dbReference type="HAMAP" id="MF_00005">
    <property type="entry name" value="Arg_succ_synth_type1"/>
    <property type="match status" value="1"/>
</dbReference>
<dbReference type="PROSITE" id="PS00564">
    <property type="entry name" value="ARGININOSUCCIN_SYN_1"/>
    <property type="match status" value="1"/>
</dbReference>
<dbReference type="EC" id="6.3.4.5" evidence="2 8"/>
<keyword evidence="4 8" id="KW-0436">Ligase</keyword>
<dbReference type="PROSITE" id="PS00565">
    <property type="entry name" value="ARGININOSUCCIN_SYN_2"/>
    <property type="match status" value="1"/>
</dbReference>
<keyword evidence="3 8" id="KW-0055">Arginine biosynthesis</keyword>
<evidence type="ECO:0000256" key="1">
    <source>
        <dbReference type="ARBA" id="ARBA00004967"/>
    </source>
</evidence>
<dbReference type="InterPro" id="IPR023434">
    <property type="entry name" value="Arginosuc_synth_type_1_subfam"/>
</dbReference>
<feature type="binding site" evidence="8">
    <location>
        <position position="174"/>
    </location>
    <ligand>
        <name>L-citrulline</name>
        <dbReference type="ChEBI" id="CHEBI:57743"/>
    </ligand>
</feature>
<dbReference type="InterPro" id="IPR014729">
    <property type="entry name" value="Rossmann-like_a/b/a_fold"/>
</dbReference>
<dbReference type="GO" id="GO:0004055">
    <property type="term" value="F:argininosuccinate synthase activity"/>
    <property type="evidence" value="ECO:0007669"/>
    <property type="project" value="UniProtKB-EC"/>
</dbReference>
<evidence type="ECO:0000256" key="8">
    <source>
        <dbReference type="HAMAP-Rule" id="MF_00005"/>
    </source>
</evidence>
<dbReference type="SUPFAM" id="SSF69864">
    <property type="entry name" value="Argininosuccinate synthetase, C-terminal domain"/>
    <property type="match status" value="1"/>
</dbReference>
<accession>A0ABX9KDM6</accession>
<feature type="binding site" evidence="8">
    <location>
        <position position="125"/>
    </location>
    <ligand>
        <name>L-citrulline</name>
        <dbReference type="ChEBI" id="CHEBI:57743"/>
    </ligand>
</feature>
<keyword evidence="12" id="KW-1185">Reference proteome</keyword>
<dbReference type="PANTHER" id="PTHR11587:SF2">
    <property type="entry name" value="ARGININOSUCCINATE SYNTHASE"/>
    <property type="match status" value="1"/>
</dbReference>
<comment type="caution">
    <text evidence="8">Lacks conserved residue(s) required for the propagation of feature annotation.</text>
</comment>
<comment type="similarity">
    <text evidence="8">Belongs to the argininosuccinate synthase family. Type 1 subfamily.</text>
</comment>
<dbReference type="InterPro" id="IPR018223">
    <property type="entry name" value="Arginosuc_synth_CS"/>
</dbReference>
<feature type="binding site" evidence="8">
    <location>
        <position position="183"/>
    </location>
    <ligand>
        <name>L-citrulline</name>
        <dbReference type="ChEBI" id="CHEBI:57743"/>
    </ligand>
</feature>
<dbReference type="Pfam" id="PF20979">
    <property type="entry name" value="Arginosuc_syn_C"/>
    <property type="match status" value="1"/>
</dbReference>
<keyword evidence="5 8" id="KW-0028">Amino-acid biosynthesis</keyword>
<feature type="domain" description="Arginosuccinate synthase C-terminal" evidence="10">
    <location>
        <begin position="173"/>
        <end position="390"/>
    </location>
</feature>
<evidence type="ECO:0000256" key="3">
    <source>
        <dbReference type="ARBA" id="ARBA00022571"/>
    </source>
</evidence>
<feature type="binding site" evidence="8">
    <location>
        <position position="115"/>
    </location>
    <ligand>
        <name>ATP</name>
        <dbReference type="ChEBI" id="CHEBI:30616"/>
    </ligand>
</feature>
<comment type="caution">
    <text evidence="11">The sequence shown here is derived from an EMBL/GenBank/DDBJ whole genome shotgun (WGS) entry which is preliminary data.</text>
</comment>
<dbReference type="Gene3D" id="3.90.1260.10">
    <property type="entry name" value="Argininosuccinate synthetase, chain A, domain 2"/>
    <property type="match status" value="1"/>
</dbReference>
<dbReference type="Gene3D" id="1.20.5.470">
    <property type="entry name" value="Single helix bin"/>
    <property type="match status" value="1"/>
</dbReference>
<feature type="binding site" evidence="8">
    <location>
        <position position="259"/>
    </location>
    <ligand>
        <name>L-citrulline</name>
        <dbReference type="ChEBI" id="CHEBI:57743"/>
    </ligand>
</feature>
<feature type="binding site" evidence="8">
    <location>
        <position position="85"/>
    </location>
    <ligand>
        <name>L-citrulline</name>
        <dbReference type="ChEBI" id="CHEBI:57743"/>
    </ligand>
</feature>
<comment type="subunit">
    <text evidence="8">Homotetramer.</text>
</comment>
<evidence type="ECO:0000256" key="2">
    <source>
        <dbReference type="ARBA" id="ARBA00012286"/>
    </source>
</evidence>
<feature type="binding site" evidence="8">
    <location>
        <position position="117"/>
    </location>
    <ligand>
        <name>L-aspartate</name>
        <dbReference type="ChEBI" id="CHEBI:29991"/>
    </ligand>
</feature>
<feature type="binding site" evidence="8">
    <location>
        <position position="121"/>
    </location>
    <ligand>
        <name>L-aspartate</name>
        <dbReference type="ChEBI" id="CHEBI:29991"/>
    </ligand>
</feature>
<feature type="binding site" evidence="8">
    <location>
        <position position="271"/>
    </location>
    <ligand>
        <name>L-citrulline</name>
        <dbReference type="ChEBI" id="CHEBI:57743"/>
    </ligand>
</feature>
<dbReference type="InterPro" id="IPR001518">
    <property type="entry name" value="Arginosuc_synth"/>
</dbReference>
<feature type="binding site" evidence="8">
    <location>
        <position position="121"/>
    </location>
    <ligand>
        <name>L-citrulline</name>
        <dbReference type="ChEBI" id="CHEBI:57743"/>
    </ligand>
</feature>
<dbReference type="RefSeq" id="WP_114643578.1">
    <property type="nucleotide sequence ID" value="NZ_JAACIO010000038.1"/>
</dbReference>
<dbReference type="EMBL" id="QUAJ01000040">
    <property type="protein sequence ID" value="REI39556.1"/>
    <property type="molecule type" value="Genomic_DNA"/>
</dbReference>
<sequence>MDKVVLAYSGGLDTSIIVPWLKENYDLEVIAVCVNVGQEDEMEDVRKKAIESGASKIYIENVAEEFVKDYAFKGLKAGAVYEENYLLGTAFARPLIAKKLVEVAHKEGAKYICHGCTGKGNDQVRFEVGIASIDPAIKIIAPWREWDIKSREDAIDYAESKGIELSVTKEKIYSRDQNLWHISHEGGDIEFLENEHKDDLYMMVKSLEDAKDEAEYVEIGFESGTPISVNGEKLSAANLLIKLNEIAGEHGVGIVDIVENRLVGMKSRGIYETPGGTVLYAAIKELESICLDKETQAFKKNMGQKYGELVYNGLWFTPLKDGMDAFIDSVSAVVTGTIKLKLYKGNIKVAGRISPNALYDEGISSFGASDLYDHHDAEGFIKLFSLPSKIRAMKG</sequence>
<evidence type="ECO:0000259" key="9">
    <source>
        <dbReference type="Pfam" id="PF00764"/>
    </source>
</evidence>
<dbReference type="InterPro" id="IPR048267">
    <property type="entry name" value="Arginosuc_syn_N"/>
</dbReference>
<comment type="catalytic activity">
    <reaction evidence="8">
        <text>L-citrulline + L-aspartate + ATP = 2-(N(omega)-L-arginino)succinate + AMP + diphosphate + H(+)</text>
        <dbReference type="Rhea" id="RHEA:10932"/>
        <dbReference type="ChEBI" id="CHEBI:15378"/>
        <dbReference type="ChEBI" id="CHEBI:29991"/>
        <dbReference type="ChEBI" id="CHEBI:30616"/>
        <dbReference type="ChEBI" id="CHEBI:33019"/>
        <dbReference type="ChEBI" id="CHEBI:57472"/>
        <dbReference type="ChEBI" id="CHEBI:57743"/>
        <dbReference type="ChEBI" id="CHEBI:456215"/>
        <dbReference type="EC" id="6.3.4.5"/>
    </reaction>
</comment>
<dbReference type="SUPFAM" id="SSF52402">
    <property type="entry name" value="Adenine nucleotide alpha hydrolases-like"/>
    <property type="match status" value="1"/>
</dbReference>
<feature type="binding site" evidence="8">
    <location>
        <begin position="7"/>
        <end position="15"/>
    </location>
    <ligand>
        <name>ATP</name>
        <dbReference type="ChEBI" id="CHEBI:30616"/>
    </ligand>
</feature>
<evidence type="ECO:0000256" key="7">
    <source>
        <dbReference type="ARBA" id="ARBA00022840"/>
    </source>
</evidence>
<dbReference type="NCBIfam" id="NF001770">
    <property type="entry name" value="PRK00509.1"/>
    <property type="match status" value="1"/>
</dbReference>
<name>A0ABX9KDM6_9FUSO</name>
<comment type="pathway">
    <text evidence="1 8">Amino-acid biosynthesis; L-arginine biosynthesis; L-arginine from L-ornithine and carbamoyl phosphate: step 2/3.</text>
</comment>
<protein>
    <recommendedName>
        <fullName evidence="2 8">Argininosuccinate synthase</fullName>
        <ecNumber evidence="2 8">6.3.4.5</ecNumber>
    </recommendedName>
    <alternativeName>
        <fullName evidence="8">Citrulline--aspartate ligase</fullName>
    </alternativeName>
</protein>
<dbReference type="Gene3D" id="3.40.50.620">
    <property type="entry name" value="HUPs"/>
    <property type="match status" value="1"/>
</dbReference>
<dbReference type="InterPro" id="IPR024074">
    <property type="entry name" value="AS_cat/multimer_dom_body"/>
</dbReference>
<evidence type="ECO:0000256" key="4">
    <source>
        <dbReference type="ARBA" id="ARBA00022598"/>
    </source>
</evidence>
<feature type="binding site" evidence="8">
    <location>
        <position position="122"/>
    </location>
    <ligand>
        <name>L-aspartate</name>
        <dbReference type="ChEBI" id="CHEBI:29991"/>
    </ligand>
</feature>
<keyword evidence="8" id="KW-0963">Cytoplasm</keyword>
<organism evidence="11 12">
    <name type="scientific">Psychrilyobacter piezotolerans</name>
    <dbReference type="NCBI Taxonomy" id="2293438"/>
    <lineage>
        <taxon>Bacteria</taxon>
        <taxon>Fusobacteriati</taxon>
        <taxon>Fusobacteriota</taxon>
        <taxon>Fusobacteriia</taxon>
        <taxon>Fusobacteriales</taxon>
        <taxon>Fusobacteriaceae</taxon>
        <taxon>Psychrilyobacter</taxon>
    </lineage>
</organism>
<evidence type="ECO:0000256" key="6">
    <source>
        <dbReference type="ARBA" id="ARBA00022741"/>
    </source>
</evidence>
<evidence type="ECO:0000313" key="12">
    <source>
        <dbReference type="Proteomes" id="UP000263486"/>
    </source>
</evidence>
<keyword evidence="7 8" id="KW-0067">ATP-binding</keyword>
<proteinExistence type="inferred from homology"/>
<gene>
    <name evidence="8" type="primary">argG</name>
    <name evidence="11" type="ORF">DYH56_14465</name>
</gene>
<dbReference type="NCBIfam" id="TIGR00032">
    <property type="entry name" value="argG"/>
    <property type="match status" value="1"/>
</dbReference>
<evidence type="ECO:0000259" key="10">
    <source>
        <dbReference type="Pfam" id="PF20979"/>
    </source>
</evidence>
<dbReference type="InterPro" id="IPR048268">
    <property type="entry name" value="Arginosuc_syn_C"/>
</dbReference>
<keyword evidence="6 8" id="KW-0547">Nucleotide-binding</keyword>
<comment type="subcellular location">
    <subcellularLocation>
        <location evidence="8">Cytoplasm</location>
    </subcellularLocation>
</comment>
<evidence type="ECO:0000313" key="11">
    <source>
        <dbReference type="EMBL" id="REI39556.1"/>
    </source>
</evidence>
<dbReference type="Proteomes" id="UP000263486">
    <property type="component" value="Unassembled WGS sequence"/>
</dbReference>
<evidence type="ECO:0000256" key="5">
    <source>
        <dbReference type="ARBA" id="ARBA00022605"/>
    </source>
</evidence>